<dbReference type="InterPro" id="IPR040079">
    <property type="entry name" value="Glutathione_S-Trfase"/>
</dbReference>
<evidence type="ECO:0000313" key="7">
    <source>
        <dbReference type="Proteomes" id="UP000008495"/>
    </source>
</evidence>
<evidence type="ECO:0000256" key="4">
    <source>
        <dbReference type="SAM" id="MobiDB-lite"/>
    </source>
</evidence>
<accession>K6VB28</accession>
<dbReference type="SUPFAM" id="SSF47616">
    <property type="entry name" value="GST C-terminal domain-like"/>
    <property type="match status" value="1"/>
</dbReference>
<dbReference type="Pfam" id="PF13410">
    <property type="entry name" value="GST_C_2"/>
    <property type="match status" value="1"/>
</dbReference>
<protein>
    <submittedName>
        <fullName evidence="6">Putative glutathione S-transferase</fullName>
    </submittedName>
</protein>
<dbReference type="SUPFAM" id="SSF52833">
    <property type="entry name" value="Thioredoxin-like"/>
    <property type="match status" value="1"/>
</dbReference>
<evidence type="ECO:0000256" key="3">
    <source>
        <dbReference type="PIRSR" id="PIRSR015753-3"/>
    </source>
</evidence>
<dbReference type="SFLD" id="SFLDS00019">
    <property type="entry name" value="Glutathione_Transferase_(cytos"/>
    <property type="match status" value="1"/>
</dbReference>
<dbReference type="Gene3D" id="3.40.30.10">
    <property type="entry name" value="Glutaredoxin"/>
    <property type="match status" value="1"/>
</dbReference>
<feature type="site" description="Lowers pKa of active site Cys" evidence="3">
    <location>
        <position position="241"/>
    </location>
</feature>
<dbReference type="InterPro" id="IPR036249">
    <property type="entry name" value="Thioredoxin-like_sf"/>
</dbReference>
<dbReference type="RefSeq" id="WP_006504206.1">
    <property type="nucleotide sequence ID" value="NZ_BAGZ01000025.1"/>
</dbReference>
<feature type="active site" description="Proton donor/acceptor" evidence="1">
    <location>
        <position position="183"/>
    </location>
</feature>
<name>K6VB28_9MICO</name>
<evidence type="ECO:0000256" key="1">
    <source>
        <dbReference type="PIRSR" id="PIRSR015753-1"/>
    </source>
</evidence>
<keyword evidence="6" id="KW-0808">Transferase</keyword>
<dbReference type="PROSITE" id="PS50405">
    <property type="entry name" value="GST_CTER"/>
    <property type="match status" value="1"/>
</dbReference>
<dbReference type="InterPro" id="IPR047047">
    <property type="entry name" value="GST_Omega-like_C"/>
</dbReference>
<reference evidence="6 7" key="1">
    <citation type="submission" date="2012-08" db="EMBL/GenBank/DDBJ databases">
        <title>Whole genome shotgun sequence of Austwickia chelonae NBRC 105200.</title>
        <authorList>
            <person name="Yoshida I."/>
            <person name="Hosoyama A."/>
            <person name="Tsuchikane K."/>
            <person name="Katsumata H."/>
            <person name="Ando Y."/>
            <person name="Ohji S."/>
            <person name="Hamada M."/>
            <person name="Tamura T."/>
            <person name="Yamazoe A."/>
            <person name="Yamazaki S."/>
            <person name="Fujita N."/>
        </authorList>
    </citation>
    <scope>NUCLEOTIDE SEQUENCE [LARGE SCALE GENOMIC DNA]</scope>
    <source>
        <strain evidence="6 7">NBRC 105200</strain>
    </source>
</reference>
<evidence type="ECO:0000256" key="2">
    <source>
        <dbReference type="PIRSR" id="PIRSR015753-2"/>
    </source>
</evidence>
<dbReference type="AlphaFoldDB" id="K6VB28"/>
<feature type="binding site" evidence="2">
    <location>
        <position position="85"/>
    </location>
    <ligand>
        <name>glutathione</name>
        <dbReference type="ChEBI" id="CHEBI:57925"/>
    </ligand>
</feature>
<dbReference type="Gene3D" id="1.20.1050.10">
    <property type="match status" value="1"/>
</dbReference>
<dbReference type="PANTHER" id="PTHR32419:SF6">
    <property type="entry name" value="GLUTATHIONE S-TRANSFERASE OMEGA-LIKE 1-RELATED"/>
    <property type="match status" value="1"/>
</dbReference>
<keyword evidence="7" id="KW-1185">Reference proteome</keyword>
<dbReference type="eggNOG" id="COG0435">
    <property type="taxonomic scope" value="Bacteria"/>
</dbReference>
<comment type="caution">
    <text evidence="6">The sequence shown here is derived from an EMBL/GenBank/DDBJ whole genome shotgun (WGS) entry which is preliminary data.</text>
</comment>
<dbReference type="InterPro" id="IPR010987">
    <property type="entry name" value="Glutathione-S-Trfase_C-like"/>
</dbReference>
<feature type="active site" description="Nucleophile" evidence="1">
    <location>
        <position position="52"/>
    </location>
</feature>
<feature type="region of interest" description="Disordered" evidence="4">
    <location>
        <begin position="320"/>
        <end position="349"/>
    </location>
</feature>
<dbReference type="CDD" id="cd03190">
    <property type="entry name" value="GST_C_Omega_like"/>
    <property type="match status" value="1"/>
</dbReference>
<gene>
    <name evidence="6" type="ORF">AUCHE_25_00290</name>
</gene>
<dbReference type="InterPro" id="IPR036282">
    <property type="entry name" value="Glutathione-S-Trfase_C_sf"/>
</dbReference>
<feature type="domain" description="GST C-terminal" evidence="5">
    <location>
        <begin position="160"/>
        <end position="287"/>
    </location>
</feature>
<dbReference type="STRING" id="100225.SAMN05421595_2447"/>
<dbReference type="GO" id="GO:0004364">
    <property type="term" value="F:glutathione transferase activity"/>
    <property type="evidence" value="ECO:0007669"/>
    <property type="project" value="InterPro"/>
</dbReference>
<dbReference type="Proteomes" id="UP000008495">
    <property type="component" value="Unassembled WGS sequence"/>
</dbReference>
<dbReference type="GO" id="GO:0005737">
    <property type="term" value="C:cytoplasm"/>
    <property type="evidence" value="ECO:0007669"/>
    <property type="project" value="TreeGrafter"/>
</dbReference>
<organism evidence="6 7">
    <name type="scientific">Austwickia chelonae NBRC 105200</name>
    <dbReference type="NCBI Taxonomy" id="1184607"/>
    <lineage>
        <taxon>Bacteria</taxon>
        <taxon>Bacillati</taxon>
        <taxon>Actinomycetota</taxon>
        <taxon>Actinomycetes</taxon>
        <taxon>Micrococcales</taxon>
        <taxon>Dermatophilaceae</taxon>
        <taxon>Austwickia</taxon>
    </lineage>
</organism>
<dbReference type="OrthoDB" id="9769158at2"/>
<dbReference type="EMBL" id="BAGZ01000025">
    <property type="protein sequence ID" value="GAB79448.1"/>
    <property type="molecule type" value="Genomic_DNA"/>
</dbReference>
<proteinExistence type="predicted"/>
<dbReference type="SFLD" id="SFLDG01206">
    <property type="entry name" value="Xi.1"/>
    <property type="match status" value="1"/>
</dbReference>
<dbReference type="PANTHER" id="PTHR32419">
    <property type="entry name" value="GLUTATHIONYL-HYDROQUINONE REDUCTASE"/>
    <property type="match status" value="1"/>
</dbReference>
<sequence>MTSNTDQKGSYVTQGKAFDRDTNYITTRITVDGSEGYKVEPDRYRLVVSRACPWANRAMIARRVYGLESAISLGVTGPTHDKRSWTFDLDPEGKDPVLGIHFLKDAYEKRYPGYPRGITVPALVDTRTGAVVTNDYAQMTLDMGSQWRSYHREGSPDLYPVHLRDEMDELMGFIFRSVNNGVYRCGFAGSQASYDRAYDELWHALDVLEERLSTRRYLMGASITEADLRLYPTLVRFDEVYYAHFKCNRQPLATMPQLWGYTRDLFQTPGFGDTNDFVHMKEHYYGVHTDINPTQIVPRGPRHEGWLEAHGRDHFDTDTWGAEGTPPPPVLAAETVDEAHTPLRTTASS</sequence>
<dbReference type="InterPro" id="IPR004045">
    <property type="entry name" value="Glutathione_S-Trfase_N"/>
</dbReference>
<dbReference type="InterPro" id="IPR016639">
    <property type="entry name" value="GST_Omega/GSH"/>
</dbReference>
<evidence type="ECO:0000313" key="6">
    <source>
        <dbReference type="EMBL" id="GAB79448.1"/>
    </source>
</evidence>
<feature type="site" description="Lowers pKa of active site Cys" evidence="3">
    <location>
        <position position="284"/>
    </location>
</feature>
<dbReference type="PIRSF" id="PIRSF015753">
    <property type="entry name" value="GST"/>
    <property type="match status" value="1"/>
</dbReference>
<evidence type="ECO:0000259" key="5">
    <source>
        <dbReference type="PROSITE" id="PS50405"/>
    </source>
</evidence>
<dbReference type="SFLD" id="SFLDG01148">
    <property type="entry name" value="Xi_(cytGST)"/>
    <property type="match status" value="1"/>
</dbReference>
<dbReference type="Pfam" id="PF13409">
    <property type="entry name" value="GST_N_2"/>
    <property type="match status" value="1"/>
</dbReference>